<dbReference type="InterPro" id="IPR036661">
    <property type="entry name" value="Luciferase-like_sf"/>
</dbReference>
<gene>
    <name evidence="1" type="ORF">MSEN_12400</name>
</gene>
<keyword evidence="2" id="KW-1185">Reference proteome</keyword>
<organism evidence="1 2">
    <name type="scientific">Mycolicibacter senuensis</name>
    <dbReference type="NCBI Taxonomy" id="386913"/>
    <lineage>
        <taxon>Bacteria</taxon>
        <taxon>Bacillati</taxon>
        <taxon>Actinomycetota</taxon>
        <taxon>Actinomycetes</taxon>
        <taxon>Mycobacteriales</taxon>
        <taxon>Mycobacteriaceae</taxon>
        <taxon>Mycolicibacter</taxon>
    </lineage>
</organism>
<accession>A0A7I9XJ04</accession>
<dbReference type="SUPFAM" id="SSF51679">
    <property type="entry name" value="Bacterial luciferase-like"/>
    <property type="match status" value="1"/>
</dbReference>
<evidence type="ECO:0000313" key="2">
    <source>
        <dbReference type="Proteomes" id="UP000465263"/>
    </source>
</evidence>
<name>A0A7I9XJ04_9MYCO</name>
<proteinExistence type="predicted"/>
<sequence length="102" mass="11061">MQSIYSGKEQPYPPQMTRYLDPMLLWTVAATATSRIRLNASTLSTFYYEPSTSLARQSPHGAIVGRSDGLGGHCPVVRNSQGCIPIASARFRCSATPSGIVR</sequence>
<dbReference type="AlphaFoldDB" id="A0A7I9XJ04"/>
<reference evidence="1 2" key="1">
    <citation type="journal article" date="2019" name="Emerg. Microbes Infect.">
        <title>Comprehensive subspecies identification of 175 nontuberculous mycobacteria species based on 7547 genomic profiles.</title>
        <authorList>
            <person name="Matsumoto Y."/>
            <person name="Kinjo T."/>
            <person name="Motooka D."/>
            <person name="Nabeya D."/>
            <person name="Jung N."/>
            <person name="Uechi K."/>
            <person name="Horii T."/>
            <person name="Iida T."/>
            <person name="Fujita J."/>
            <person name="Nakamura S."/>
        </authorList>
    </citation>
    <scope>NUCLEOTIDE SEQUENCE [LARGE SCALE GENOMIC DNA]</scope>
    <source>
        <strain evidence="1 2">JCM 16017</strain>
    </source>
</reference>
<comment type="caution">
    <text evidence="1">The sequence shown here is derived from an EMBL/GenBank/DDBJ whole genome shotgun (WGS) entry which is preliminary data.</text>
</comment>
<dbReference type="Proteomes" id="UP000465263">
    <property type="component" value="Unassembled WGS sequence"/>
</dbReference>
<evidence type="ECO:0000313" key="1">
    <source>
        <dbReference type="EMBL" id="GFG69520.1"/>
    </source>
</evidence>
<protein>
    <submittedName>
        <fullName evidence="1">Uncharacterized protein</fullName>
    </submittedName>
</protein>
<dbReference type="GO" id="GO:0016705">
    <property type="term" value="F:oxidoreductase activity, acting on paired donors, with incorporation or reduction of molecular oxygen"/>
    <property type="evidence" value="ECO:0007669"/>
    <property type="project" value="InterPro"/>
</dbReference>
<dbReference type="EMBL" id="BLKV01000001">
    <property type="protein sequence ID" value="GFG69520.1"/>
    <property type="molecule type" value="Genomic_DNA"/>
</dbReference>